<feature type="domain" description="DNA binding HTH" evidence="1">
    <location>
        <begin position="133"/>
        <end position="170"/>
    </location>
</feature>
<dbReference type="RefSeq" id="WP_202032581.1">
    <property type="nucleotide sequence ID" value="NZ_FMAF01000045.1"/>
</dbReference>
<dbReference type="GO" id="GO:0043565">
    <property type="term" value="F:sequence-specific DNA binding"/>
    <property type="evidence" value="ECO:0007669"/>
    <property type="project" value="InterPro"/>
</dbReference>
<dbReference type="AlphaFoldDB" id="A0A1C3XIB1"/>
<evidence type="ECO:0000313" key="2">
    <source>
        <dbReference type="EMBL" id="SCB52022.1"/>
    </source>
</evidence>
<dbReference type="Proteomes" id="UP000199205">
    <property type="component" value="Unassembled WGS sequence"/>
</dbReference>
<dbReference type="Pfam" id="PF02954">
    <property type="entry name" value="HTH_8"/>
    <property type="match status" value="1"/>
</dbReference>
<evidence type="ECO:0000259" key="1">
    <source>
        <dbReference type="Pfam" id="PF02954"/>
    </source>
</evidence>
<protein>
    <submittedName>
        <fullName evidence="2">Regulatory protein, Fis family</fullName>
    </submittedName>
</protein>
<accession>A0A1C3XIB1</accession>
<gene>
    <name evidence="2" type="ORF">GA0061101_1459</name>
</gene>
<sequence length="196" mass="20942">MIKHPLSAADYEAASASATCDLKTKTLLRALVCRLRDLFSDAGFPLSVIFTGGTEPHVTIRDETAGISARIAIDAESGLYVFYELGCRATVIVLATANENRLIEEIALHLGGDSPVPQTIDTAVSVLVGQTTEDVERKLILQTLHHCDGDPTHTAFMLGMPLVVLCNKLAVYFADSARRLPEAPTGAGRRAVGGRP</sequence>
<dbReference type="EMBL" id="FMAF01000045">
    <property type="protein sequence ID" value="SCB52022.1"/>
    <property type="molecule type" value="Genomic_DNA"/>
</dbReference>
<organism evidence="2 3">
    <name type="scientific">Rhizobium lusitanum</name>
    <dbReference type="NCBI Taxonomy" id="293958"/>
    <lineage>
        <taxon>Bacteria</taxon>
        <taxon>Pseudomonadati</taxon>
        <taxon>Pseudomonadota</taxon>
        <taxon>Alphaproteobacteria</taxon>
        <taxon>Hyphomicrobiales</taxon>
        <taxon>Rhizobiaceae</taxon>
        <taxon>Rhizobium/Agrobacterium group</taxon>
        <taxon>Rhizobium</taxon>
    </lineage>
</organism>
<name>A0A1C3XIB1_9HYPH</name>
<evidence type="ECO:0000313" key="3">
    <source>
        <dbReference type="Proteomes" id="UP000199205"/>
    </source>
</evidence>
<dbReference type="Gene3D" id="1.10.10.60">
    <property type="entry name" value="Homeodomain-like"/>
    <property type="match status" value="1"/>
</dbReference>
<proteinExistence type="predicted"/>
<dbReference type="InterPro" id="IPR009057">
    <property type="entry name" value="Homeodomain-like_sf"/>
</dbReference>
<dbReference type="InterPro" id="IPR002197">
    <property type="entry name" value="HTH_Fis"/>
</dbReference>
<reference evidence="2 3" key="1">
    <citation type="submission" date="2016-08" db="EMBL/GenBank/DDBJ databases">
        <authorList>
            <person name="Seilhamer J.J."/>
        </authorList>
    </citation>
    <scope>NUCLEOTIDE SEQUENCE [LARGE SCALE GENOMIC DNA]</scope>
    <source>
        <strain evidence="2 3">P1-7</strain>
    </source>
</reference>
<dbReference type="SUPFAM" id="SSF46689">
    <property type="entry name" value="Homeodomain-like"/>
    <property type="match status" value="1"/>
</dbReference>